<dbReference type="EMBL" id="MU118756">
    <property type="protein sequence ID" value="KAF9642033.1"/>
    <property type="molecule type" value="Genomic_DNA"/>
</dbReference>
<organism evidence="1 2">
    <name type="scientific">Thelephora ganbajun</name>
    <name type="common">Ganba fungus</name>
    <dbReference type="NCBI Taxonomy" id="370292"/>
    <lineage>
        <taxon>Eukaryota</taxon>
        <taxon>Fungi</taxon>
        <taxon>Dikarya</taxon>
        <taxon>Basidiomycota</taxon>
        <taxon>Agaricomycotina</taxon>
        <taxon>Agaricomycetes</taxon>
        <taxon>Thelephorales</taxon>
        <taxon>Thelephoraceae</taxon>
        <taxon>Thelephora</taxon>
    </lineage>
</organism>
<evidence type="ECO:0000313" key="2">
    <source>
        <dbReference type="Proteomes" id="UP000886501"/>
    </source>
</evidence>
<name>A0ACB6YXX3_THEGA</name>
<proteinExistence type="predicted"/>
<evidence type="ECO:0000313" key="1">
    <source>
        <dbReference type="EMBL" id="KAF9642033.1"/>
    </source>
</evidence>
<sequence>MYELHPEHPECLCKFQRVRKNPCTQFVPVPIGPAIPRCDCPELYAKYARLMLIFFKPWRKETDLHGGAVDWPEAFNEFLGSCTKETRKVMDNMQILHECKDSKSN</sequence>
<protein>
    <submittedName>
        <fullName evidence="1">Uncharacterized protein</fullName>
    </submittedName>
</protein>
<feature type="non-terminal residue" evidence="1">
    <location>
        <position position="105"/>
    </location>
</feature>
<gene>
    <name evidence="1" type="ORF">BDM02DRAFT_3106130</name>
</gene>
<reference evidence="1" key="1">
    <citation type="submission" date="2019-10" db="EMBL/GenBank/DDBJ databases">
        <authorList>
            <consortium name="DOE Joint Genome Institute"/>
            <person name="Kuo A."/>
            <person name="Miyauchi S."/>
            <person name="Kiss E."/>
            <person name="Drula E."/>
            <person name="Kohler A."/>
            <person name="Sanchez-Garcia M."/>
            <person name="Andreopoulos B."/>
            <person name="Barry K.W."/>
            <person name="Bonito G."/>
            <person name="Buee M."/>
            <person name="Carver A."/>
            <person name="Chen C."/>
            <person name="Cichocki N."/>
            <person name="Clum A."/>
            <person name="Culley D."/>
            <person name="Crous P.W."/>
            <person name="Fauchery L."/>
            <person name="Girlanda M."/>
            <person name="Hayes R."/>
            <person name="Keri Z."/>
            <person name="Labutti K."/>
            <person name="Lipzen A."/>
            <person name="Lombard V."/>
            <person name="Magnuson J."/>
            <person name="Maillard F."/>
            <person name="Morin E."/>
            <person name="Murat C."/>
            <person name="Nolan M."/>
            <person name="Ohm R."/>
            <person name="Pangilinan J."/>
            <person name="Pereira M."/>
            <person name="Perotto S."/>
            <person name="Peter M."/>
            <person name="Riley R."/>
            <person name="Sitrit Y."/>
            <person name="Stielow B."/>
            <person name="Szollosi G."/>
            <person name="Zifcakova L."/>
            <person name="Stursova M."/>
            <person name="Spatafora J.W."/>
            <person name="Tedersoo L."/>
            <person name="Vaario L.-M."/>
            <person name="Yamada A."/>
            <person name="Yan M."/>
            <person name="Wang P."/>
            <person name="Xu J."/>
            <person name="Bruns T."/>
            <person name="Baldrian P."/>
            <person name="Vilgalys R."/>
            <person name="Henrissat B."/>
            <person name="Grigoriev I.V."/>
            <person name="Hibbett D."/>
            <person name="Nagy L.G."/>
            <person name="Martin F.M."/>
        </authorList>
    </citation>
    <scope>NUCLEOTIDE SEQUENCE</scope>
    <source>
        <strain evidence="1">P2</strain>
    </source>
</reference>
<comment type="caution">
    <text evidence="1">The sequence shown here is derived from an EMBL/GenBank/DDBJ whole genome shotgun (WGS) entry which is preliminary data.</text>
</comment>
<accession>A0ACB6YXX3</accession>
<reference evidence="1" key="2">
    <citation type="journal article" date="2020" name="Nat. Commun.">
        <title>Large-scale genome sequencing of mycorrhizal fungi provides insights into the early evolution of symbiotic traits.</title>
        <authorList>
            <person name="Miyauchi S."/>
            <person name="Kiss E."/>
            <person name="Kuo A."/>
            <person name="Drula E."/>
            <person name="Kohler A."/>
            <person name="Sanchez-Garcia M."/>
            <person name="Morin E."/>
            <person name="Andreopoulos B."/>
            <person name="Barry K.W."/>
            <person name="Bonito G."/>
            <person name="Buee M."/>
            <person name="Carver A."/>
            <person name="Chen C."/>
            <person name="Cichocki N."/>
            <person name="Clum A."/>
            <person name="Culley D."/>
            <person name="Crous P.W."/>
            <person name="Fauchery L."/>
            <person name="Girlanda M."/>
            <person name="Hayes R.D."/>
            <person name="Keri Z."/>
            <person name="LaButti K."/>
            <person name="Lipzen A."/>
            <person name="Lombard V."/>
            <person name="Magnuson J."/>
            <person name="Maillard F."/>
            <person name="Murat C."/>
            <person name="Nolan M."/>
            <person name="Ohm R.A."/>
            <person name="Pangilinan J."/>
            <person name="Pereira M.F."/>
            <person name="Perotto S."/>
            <person name="Peter M."/>
            <person name="Pfister S."/>
            <person name="Riley R."/>
            <person name="Sitrit Y."/>
            <person name="Stielow J.B."/>
            <person name="Szollosi G."/>
            <person name="Zifcakova L."/>
            <person name="Stursova M."/>
            <person name="Spatafora J.W."/>
            <person name="Tedersoo L."/>
            <person name="Vaario L.M."/>
            <person name="Yamada A."/>
            <person name="Yan M."/>
            <person name="Wang P."/>
            <person name="Xu J."/>
            <person name="Bruns T."/>
            <person name="Baldrian P."/>
            <person name="Vilgalys R."/>
            <person name="Dunand C."/>
            <person name="Henrissat B."/>
            <person name="Grigoriev I.V."/>
            <person name="Hibbett D."/>
            <person name="Nagy L.G."/>
            <person name="Martin F.M."/>
        </authorList>
    </citation>
    <scope>NUCLEOTIDE SEQUENCE</scope>
    <source>
        <strain evidence="1">P2</strain>
    </source>
</reference>
<keyword evidence="2" id="KW-1185">Reference proteome</keyword>
<dbReference type="Proteomes" id="UP000886501">
    <property type="component" value="Unassembled WGS sequence"/>
</dbReference>